<dbReference type="InterPro" id="IPR012340">
    <property type="entry name" value="NA-bd_OB-fold"/>
</dbReference>
<feature type="domain" description="RNB" evidence="1">
    <location>
        <begin position="1"/>
        <end position="197"/>
    </location>
</feature>
<dbReference type="InterPro" id="IPR050180">
    <property type="entry name" value="RNR_Ribonuclease"/>
</dbReference>
<reference evidence="3" key="1">
    <citation type="journal article" date="2018" name="Nat. Microbiol.">
        <title>Leveraging single-cell genomics to expand the fungal tree of life.</title>
        <authorList>
            <person name="Ahrendt S.R."/>
            <person name="Quandt C.A."/>
            <person name="Ciobanu D."/>
            <person name="Clum A."/>
            <person name="Salamov A."/>
            <person name="Andreopoulos B."/>
            <person name="Cheng J.F."/>
            <person name="Woyke T."/>
            <person name="Pelin A."/>
            <person name="Henrissat B."/>
            <person name="Reynolds N.K."/>
            <person name="Benny G.L."/>
            <person name="Smith M.E."/>
            <person name="James T.Y."/>
            <person name="Grigoriev I.V."/>
        </authorList>
    </citation>
    <scope>NUCLEOTIDE SEQUENCE [LARGE SCALE GENOMIC DNA]</scope>
    <source>
        <strain evidence="3">ATCC 52028</strain>
    </source>
</reference>
<sequence>GVHIADVSHYVPPGTAMDTEAFRRGTSVYVLGSVISMLPEPLSSNRCSLMPSVPRRTMSVVWHMNDEGRIYHGEPGVPNIWIGRGVIRSHAKLAYRQAQDLIDAVGGTDGVLEPSRAHAVLPGLQPDVCVRVAAALHRMHIMSQHLRAHRYATGAVSLGSLDLWFERDADRNVVGCRPYEMLPSNLMIQELMILANKS</sequence>
<name>A0A4P9X557_9FUNG</name>
<dbReference type="Proteomes" id="UP000274922">
    <property type="component" value="Unassembled WGS sequence"/>
</dbReference>
<dbReference type="GO" id="GO:0006402">
    <property type="term" value="P:mRNA catabolic process"/>
    <property type="evidence" value="ECO:0007669"/>
    <property type="project" value="TreeGrafter"/>
</dbReference>
<evidence type="ECO:0000313" key="2">
    <source>
        <dbReference type="EMBL" id="RKP00191.1"/>
    </source>
</evidence>
<dbReference type="InterPro" id="IPR001900">
    <property type="entry name" value="RNase_II/R"/>
</dbReference>
<dbReference type="STRING" id="1555241.A0A4P9X557"/>
<proteinExistence type="predicted"/>
<evidence type="ECO:0000313" key="3">
    <source>
        <dbReference type="Proteomes" id="UP000274922"/>
    </source>
</evidence>
<accession>A0A4P9X557</accession>
<dbReference type="OrthoDB" id="372421at2759"/>
<dbReference type="EMBL" id="ML014230">
    <property type="protein sequence ID" value="RKP00191.1"/>
    <property type="molecule type" value="Genomic_DNA"/>
</dbReference>
<dbReference type="GO" id="GO:0000175">
    <property type="term" value="F:3'-5'-RNA exonuclease activity"/>
    <property type="evidence" value="ECO:0007669"/>
    <property type="project" value="TreeGrafter"/>
</dbReference>
<dbReference type="PANTHER" id="PTHR23355">
    <property type="entry name" value="RIBONUCLEASE"/>
    <property type="match status" value="1"/>
</dbReference>
<dbReference type="SMART" id="SM00955">
    <property type="entry name" value="RNB"/>
    <property type="match status" value="1"/>
</dbReference>
<feature type="non-terminal residue" evidence="2">
    <location>
        <position position="1"/>
    </location>
</feature>
<dbReference type="GO" id="GO:0000932">
    <property type="term" value="C:P-body"/>
    <property type="evidence" value="ECO:0007669"/>
    <property type="project" value="TreeGrafter"/>
</dbReference>
<dbReference type="GO" id="GO:0003723">
    <property type="term" value="F:RNA binding"/>
    <property type="evidence" value="ECO:0007669"/>
    <property type="project" value="InterPro"/>
</dbReference>
<dbReference type="AlphaFoldDB" id="A0A4P9X557"/>
<dbReference type="PANTHER" id="PTHR23355:SF9">
    <property type="entry name" value="DIS3-LIKE EXONUCLEASE 2"/>
    <property type="match status" value="1"/>
</dbReference>
<organism evidence="2 3">
    <name type="scientific">Caulochytrium protostelioides</name>
    <dbReference type="NCBI Taxonomy" id="1555241"/>
    <lineage>
        <taxon>Eukaryota</taxon>
        <taxon>Fungi</taxon>
        <taxon>Fungi incertae sedis</taxon>
        <taxon>Chytridiomycota</taxon>
        <taxon>Chytridiomycota incertae sedis</taxon>
        <taxon>Chytridiomycetes</taxon>
        <taxon>Caulochytriales</taxon>
        <taxon>Caulochytriaceae</taxon>
        <taxon>Caulochytrium</taxon>
    </lineage>
</organism>
<protein>
    <recommendedName>
        <fullName evidence="1">RNB domain-containing protein</fullName>
    </recommendedName>
</protein>
<dbReference type="Pfam" id="PF00773">
    <property type="entry name" value="RNB"/>
    <property type="match status" value="1"/>
</dbReference>
<evidence type="ECO:0000259" key="1">
    <source>
        <dbReference type="SMART" id="SM00955"/>
    </source>
</evidence>
<feature type="non-terminal residue" evidence="2">
    <location>
        <position position="198"/>
    </location>
</feature>
<gene>
    <name evidence="2" type="ORF">CXG81DRAFT_6218</name>
</gene>
<dbReference type="SUPFAM" id="SSF50249">
    <property type="entry name" value="Nucleic acid-binding proteins"/>
    <property type="match status" value="1"/>
</dbReference>
<keyword evidence="3" id="KW-1185">Reference proteome</keyword>